<dbReference type="InterPro" id="IPR006206">
    <property type="entry name" value="Mevalonate/galactokinase"/>
</dbReference>
<dbReference type="FunFam" id="3.30.70.890:FF:000001">
    <property type="entry name" value="Galactokinase"/>
    <property type="match status" value="1"/>
</dbReference>
<dbReference type="SUPFAM" id="SSF54211">
    <property type="entry name" value="Ribosomal protein S5 domain 2-like"/>
    <property type="match status" value="1"/>
</dbReference>
<keyword evidence="2" id="KW-0808">Transferase</keyword>
<dbReference type="PROSITE" id="PS00627">
    <property type="entry name" value="GHMP_KINASES_ATP"/>
    <property type="match status" value="1"/>
</dbReference>
<comment type="similarity">
    <text evidence="1">Belongs to the GHMP kinase family. GalK subfamily.</text>
</comment>
<dbReference type="Gene3D" id="3.30.70.890">
    <property type="entry name" value="GHMP kinase, C-terminal domain"/>
    <property type="match status" value="1"/>
</dbReference>
<gene>
    <name evidence="12" type="ORF">ABMA28_014710</name>
</gene>
<dbReference type="Proteomes" id="UP001549921">
    <property type="component" value="Unassembled WGS sequence"/>
</dbReference>
<dbReference type="InterPro" id="IPR036554">
    <property type="entry name" value="GHMP_kinase_C_sf"/>
</dbReference>
<evidence type="ECO:0008006" key="14">
    <source>
        <dbReference type="Google" id="ProtNLM"/>
    </source>
</evidence>
<comment type="caution">
    <text evidence="12">The sequence shown here is derived from an EMBL/GenBank/DDBJ whole genome shotgun (WGS) entry which is preliminary data.</text>
</comment>
<dbReference type="PRINTS" id="PR00959">
    <property type="entry name" value="MEVGALKINASE"/>
</dbReference>
<evidence type="ECO:0000256" key="1">
    <source>
        <dbReference type="ARBA" id="ARBA00006566"/>
    </source>
</evidence>
<evidence type="ECO:0000259" key="11">
    <source>
        <dbReference type="Pfam" id="PF10509"/>
    </source>
</evidence>
<dbReference type="AlphaFoldDB" id="A0ABD0TC01"/>
<evidence type="ECO:0000256" key="5">
    <source>
        <dbReference type="ARBA" id="ARBA00022777"/>
    </source>
</evidence>
<dbReference type="InterPro" id="IPR019741">
    <property type="entry name" value="Galactokinase_CS"/>
</dbReference>
<evidence type="ECO:0000256" key="2">
    <source>
        <dbReference type="ARBA" id="ARBA00022679"/>
    </source>
</evidence>
<dbReference type="InterPro" id="IPR013750">
    <property type="entry name" value="GHMP_kinase_C_dom"/>
</dbReference>
<reference evidence="12 13" key="1">
    <citation type="submission" date="2024-06" db="EMBL/GenBank/DDBJ databases">
        <title>A chromosome-level genome assembly of beet webworm, Loxostege sticticalis.</title>
        <authorList>
            <person name="Zhang Y."/>
        </authorList>
    </citation>
    <scope>NUCLEOTIDE SEQUENCE [LARGE SCALE GENOMIC DNA]</scope>
    <source>
        <strain evidence="12">AQ028</strain>
        <tissue evidence="12">Male pupae</tissue>
    </source>
</reference>
<dbReference type="PROSITE" id="PS00106">
    <property type="entry name" value="GALACTOKINASE"/>
    <property type="match status" value="1"/>
</dbReference>
<dbReference type="InterPro" id="IPR020568">
    <property type="entry name" value="Ribosomal_Su5_D2-typ_SF"/>
</dbReference>
<evidence type="ECO:0000259" key="9">
    <source>
        <dbReference type="Pfam" id="PF00288"/>
    </source>
</evidence>
<dbReference type="InterPro" id="IPR000705">
    <property type="entry name" value="Galactokinase"/>
</dbReference>
<dbReference type="InterPro" id="IPR006203">
    <property type="entry name" value="GHMP_knse_ATP-bd_CS"/>
</dbReference>
<proteinExistence type="inferred from homology"/>
<name>A0ABD0TC01_LOXSC</name>
<feature type="domain" description="Galactokinase N-terminal" evidence="11">
    <location>
        <begin position="19"/>
        <end position="67"/>
    </location>
</feature>
<sequence length="393" mass="42358">MSNEAKAVGEAALLRQACEKFSARFGRAPAAAACAPGRVNLIGEHVDYCEGFVLPVALPFVTLVVGSHNGTGRCNVLTVLAGDEQLETSFPAPTAYDPLKPGSPAWANYVKGVVAYFPGRVNGFDAVIVSDVPMGAGLSSSASVEVAVFTLLEELTGTKVDLVQKAKLCQKAEHEFPGMPCGIMDQYVVTMAKKDHALLIDCRSLEATHIPMVIGDTAILVVNSNVKHQLTGSEYPQRRAQCQEAADRLGKPSLRSATKGDLEELKRQNCDKLVLMRAKHVVEEIYRTEQVAKSLEQMDLNKVGEMFYQSHDSLSSLMEVSCPELDQLVDIMRGAPGVYGARMTGGGFGGCVVALVKKVEVESLKSRILQNYKGSPTFFVCEPCEGARTISIK</sequence>
<dbReference type="InterPro" id="IPR006204">
    <property type="entry name" value="GHMP_kinase_N_dom"/>
</dbReference>
<dbReference type="GO" id="GO:0005996">
    <property type="term" value="P:monosaccharide metabolic process"/>
    <property type="evidence" value="ECO:0007669"/>
    <property type="project" value="UniProtKB-ARBA"/>
</dbReference>
<evidence type="ECO:0000256" key="4">
    <source>
        <dbReference type="ARBA" id="ARBA00022741"/>
    </source>
</evidence>
<evidence type="ECO:0000313" key="13">
    <source>
        <dbReference type="Proteomes" id="UP001549921"/>
    </source>
</evidence>
<dbReference type="SUPFAM" id="SSF55060">
    <property type="entry name" value="GHMP Kinase, C-terminal domain"/>
    <property type="match status" value="1"/>
</dbReference>
<keyword evidence="4" id="KW-0547">Nucleotide-binding</keyword>
<evidence type="ECO:0000256" key="7">
    <source>
        <dbReference type="ARBA" id="ARBA00022842"/>
    </source>
</evidence>
<keyword evidence="5" id="KW-0418">Kinase</keyword>
<dbReference type="GO" id="GO:0004335">
    <property type="term" value="F:galactokinase activity"/>
    <property type="evidence" value="ECO:0007669"/>
    <property type="project" value="UniProtKB-ARBA"/>
</dbReference>
<keyword evidence="7" id="KW-0460">Magnesium</keyword>
<accession>A0ABD0TC01</accession>
<feature type="domain" description="GHMP kinase C-terminal" evidence="10">
    <location>
        <begin position="292"/>
        <end position="373"/>
    </location>
</feature>
<dbReference type="Pfam" id="PF10509">
    <property type="entry name" value="GalKase_gal_bdg"/>
    <property type="match status" value="1"/>
</dbReference>
<organism evidence="12 13">
    <name type="scientific">Loxostege sticticalis</name>
    <name type="common">Beet webworm moth</name>
    <dbReference type="NCBI Taxonomy" id="481309"/>
    <lineage>
        <taxon>Eukaryota</taxon>
        <taxon>Metazoa</taxon>
        <taxon>Ecdysozoa</taxon>
        <taxon>Arthropoda</taxon>
        <taxon>Hexapoda</taxon>
        <taxon>Insecta</taxon>
        <taxon>Pterygota</taxon>
        <taxon>Neoptera</taxon>
        <taxon>Endopterygota</taxon>
        <taxon>Lepidoptera</taxon>
        <taxon>Glossata</taxon>
        <taxon>Ditrysia</taxon>
        <taxon>Pyraloidea</taxon>
        <taxon>Crambidae</taxon>
        <taxon>Pyraustinae</taxon>
        <taxon>Loxostege</taxon>
    </lineage>
</organism>
<evidence type="ECO:0000256" key="3">
    <source>
        <dbReference type="ARBA" id="ARBA00022723"/>
    </source>
</evidence>
<keyword evidence="8" id="KW-0119">Carbohydrate metabolism</keyword>
<evidence type="ECO:0000259" key="10">
    <source>
        <dbReference type="Pfam" id="PF08544"/>
    </source>
</evidence>
<dbReference type="Pfam" id="PF00288">
    <property type="entry name" value="GHMP_kinases_N"/>
    <property type="match status" value="1"/>
</dbReference>
<dbReference type="PANTHER" id="PTHR10457:SF7">
    <property type="entry name" value="GALACTOKINASE-RELATED"/>
    <property type="match status" value="1"/>
</dbReference>
<evidence type="ECO:0000313" key="12">
    <source>
        <dbReference type="EMBL" id="KAL0840911.1"/>
    </source>
</evidence>
<keyword evidence="3" id="KW-0479">Metal-binding</keyword>
<dbReference type="InterPro" id="IPR019539">
    <property type="entry name" value="GalKase_N"/>
</dbReference>
<dbReference type="PIRSF" id="PIRSF000530">
    <property type="entry name" value="Galactokinase"/>
    <property type="match status" value="1"/>
</dbReference>
<protein>
    <recommendedName>
        <fullName evidence="14">Galactokinase</fullName>
    </recommendedName>
</protein>
<dbReference type="GO" id="GO:0046872">
    <property type="term" value="F:metal ion binding"/>
    <property type="evidence" value="ECO:0007669"/>
    <property type="project" value="UniProtKB-KW"/>
</dbReference>
<dbReference type="EMBL" id="JBEDNZ010000006">
    <property type="protein sequence ID" value="KAL0840911.1"/>
    <property type="molecule type" value="Genomic_DNA"/>
</dbReference>
<dbReference type="PRINTS" id="PR00473">
    <property type="entry name" value="GALCTOKINASE"/>
</dbReference>
<dbReference type="InterPro" id="IPR014721">
    <property type="entry name" value="Ribsml_uS5_D2-typ_fold_subgr"/>
</dbReference>
<dbReference type="PANTHER" id="PTHR10457">
    <property type="entry name" value="MEVALONATE KINASE/GALACTOKINASE"/>
    <property type="match status" value="1"/>
</dbReference>
<dbReference type="Gene3D" id="3.30.230.10">
    <property type="match status" value="1"/>
</dbReference>
<dbReference type="FunFam" id="3.30.230.10:FF:000040">
    <property type="entry name" value="Galactokinase 1"/>
    <property type="match status" value="1"/>
</dbReference>
<evidence type="ECO:0000256" key="6">
    <source>
        <dbReference type="ARBA" id="ARBA00022840"/>
    </source>
</evidence>
<dbReference type="GO" id="GO:0005524">
    <property type="term" value="F:ATP binding"/>
    <property type="evidence" value="ECO:0007669"/>
    <property type="project" value="UniProtKB-KW"/>
</dbReference>
<feature type="domain" description="GHMP kinase N-terminal" evidence="9">
    <location>
        <begin position="108"/>
        <end position="191"/>
    </location>
</feature>
<evidence type="ECO:0000256" key="8">
    <source>
        <dbReference type="ARBA" id="ARBA00023277"/>
    </source>
</evidence>
<keyword evidence="6" id="KW-0067">ATP-binding</keyword>
<dbReference type="NCBIfam" id="TIGR00131">
    <property type="entry name" value="gal_kin"/>
    <property type="match status" value="1"/>
</dbReference>
<dbReference type="Pfam" id="PF08544">
    <property type="entry name" value="GHMP_kinases_C"/>
    <property type="match status" value="1"/>
</dbReference>